<dbReference type="EMBL" id="BPLR01006885">
    <property type="protein sequence ID" value="GIY13029.1"/>
    <property type="molecule type" value="Genomic_DNA"/>
</dbReference>
<gene>
    <name evidence="2" type="ORF">CEXT_43751</name>
</gene>
<organism evidence="2 3">
    <name type="scientific">Caerostris extrusa</name>
    <name type="common">Bark spider</name>
    <name type="synonym">Caerostris bankana</name>
    <dbReference type="NCBI Taxonomy" id="172846"/>
    <lineage>
        <taxon>Eukaryota</taxon>
        <taxon>Metazoa</taxon>
        <taxon>Ecdysozoa</taxon>
        <taxon>Arthropoda</taxon>
        <taxon>Chelicerata</taxon>
        <taxon>Arachnida</taxon>
        <taxon>Araneae</taxon>
        <taxon>Araneomorphae</taxon>
        <taxon>Entelegynae</taxon>
        <taxon>Araneoidea</taxon>
        <taxon>Araneidae</taxon>
        <taxon>Caerostris</taxon>
    </lineage>
</organism>
<proteinExistence type="predicted"/>
<evidence type="ECO:0000313" key="2">
    <source>
        <dbReference type="EMBL" id="GIY13029.1"/>
    </source>
</evidence>
<dbReference type="Proteomes" id="UP001054945">
    <property type="component" value="Unassembled WGS sequence"/>
</dbReference>
<feature type="compositionally biased region" description="Basic and acidic residues" evidence="1">
    <location>
        <begin position="50"/>
        <end position="73"/>
    </location>
</feature>
<comment type="caution">
    <text evidence="2">The sequence shown here is derived from an EMBL/GenBank/DDBJ whole genome shotgun (WGS) entry which is preliminary data.</text>
</comment>
<reference evidence="2 3" key="1">
    <citation type="submission" date="2021-06" db="EMBL/GenBank/DDBJ databases">
        <title>Caerostris extrusa draft genome.</title>
        <authorList>
            <person name="Kono N."/>
            <person name="Arakawa K."/>
        </authorList>
    </citation>
    <scope>NUCLEOTIDE SEQUENCE [LARGE SCALE GENOMIC DNA]</scope>
</reference>
<evidence type="ECO:0000313" key="3">
    <source>
        <dbReference type="Proteomes" id="UP001054945"/>
    </source>
</evidence>
<accession>A0AAV4QXI3</accession>
<dbReference type="AlphaFoldDB" id="A0AAV4QXI3"/>
<name>A0AAV4QXI3_CAEEX</name>
<protein>
    <submittedName>
        <fullName evidence="2">Uncharacterized protein</fullName>
    </submittedName>
</protein>
<feature type="region of interest" description="Disordered" evidence="1">
    <location>
        <begin position="49"/>
        <end position="79"/>
    </location>
</feature>
<evidence type="ECO:0000256" key="1">
    <source>
        <dbReference type="SAM" id="MobiDB-lite"/>
    </source>
</evidence>
<keyword evidence="3" id="KW-1185">Reference proteome</keyword>
<sequence>MSGVELKAGTSEVMERFAAPLRNRLPFPRLRTSQQSPLRAKCENVVYGENKAEMSRARDKKEPKQQEGRERTYPKKKFTNKNRKRVLEDCVWKSKSKSSEKLLLLVGNLGRKYLITSSSGPFE</sequence>